<feature type="transmembrane region" description="Helical" evidence="12">
    <location>
        <begin position="191"/>
        <end position="209"/>
    </location>
</feature>
<evidence type="ECO:0000256" key="8">
    <source>
        <dbReference type="ARBA" id="ARBA00023065"/>
    </source>
</evidence>
<evidence type="ECO:0000256" key="9">
    <source>
        <dbReference type="ARBA" id="ARBA00023136"/>
    </source>
</evidence>
<dbReference type="GO" id="GO:0006814">
    <property type="term" value="P:sodium ion transport"/>
    <property type="evidence" value="ECO:0007669"/>
    <property type="project" value="UniProtKB-KW"/>
</dbReference>
<accession>A0A2S7K9X9</accession>
<evidence type="ECO:0000256" key="4">
    <source>
        <dbReference type="ARBA" id="ARBA00022475"/>
    </source>
</evidence>
<feature type="transmembrane region" description="Helical" evidence="12">
    <location>
        <begin position="492"/>
        <end position="512"/>
    </location>
</feature>
<feature type="transmembrane region" description="Helical" evidence="12">
    <location>
        <begin position="47"/>
        <end position="67"/>
    </location>
</feature>
<dbReference type="RefSeq" id="WP_104828005.1">
    <property type="nucleotide sequence ID" value="NZ_PJCH01000001.1"/>
</dbReference>
<comment type="similarity">
    <text evidence="2 11">Belongs to the sodium:solute symporter (SSF) (TC 2.A.21) family.</text>
</comment>
<feature type="transmembrane region" description="Helical" evidence="12">
    <location>
        <begin position="79"/>
        <end position="97"/>
    </location>
</feature>
<feature type="transmembrane region" description="Helical" evidence="12">
    <location>
        <begin position="129"/>
        <end position="153"/>
    </location>
</feature>
<dbReference type="EMBL" id="PJCH01000001">
    <property type="protein sequence ID" value="PQA89302.1"/>
    <property type="molecule type" value="Genomic_DNA"/>
</dbReference>
<keyword evidence="10" id="KW-0739">Sodium transport</keyword>
<evidence type="ECO:0000256" key="10">
    <source>
        <dbReference type="ARBA" id="ARBA00023201"/>
    </source>
</evidence>
<feature type="transmembrane region" description="Helical" evidence="12">
    <location>
        <begin position="395"/>
        <end position="421"/>
    </location>
</feature>
<evidence type="ECO:0000313" key="13">
    <source>
        <dbReference type="EMBL" id="PQA89302.1"/>
    </source>
</evidence>
<dbReference type="PANTHER" id="PTHR42985:SF47">
    <property type="entry name" value="INTEGRAL MEMBRANE TRANSPORT PROTEIN"/>
    <property type="match status" value="1"/>
</dbReference>
<dbReference type="InterPro" id="IPR051163">
    <property type="entry name" value="Sodium:Solute_Symporter_SSF"/>
</dbReference>
<reference evidence="13 14" key="1">
    <citation type="submission" date="2017-12" db="EMBL/GenBank/DDBJ databases">
        <authorList>
            <person name="Hurst M.R.H."/>
        </authorList>
    </citation>
    <scope>NUCLEOTIDE SEQUENCE [LARGE SCALE GENOMIC DNA]</scope>
    <source>
        <strain evidence="13 14">SY-3-19</strain>
    </source>
</reference>
<keyword evidence="5 12" id="KW-0812">Transmembrane</keyword>
<feature type="transmembrane region" description="Helical" evidence="12">
    <location>
        <begin position="459"/>
        <end position="480"/>
    </location>
</feature>
<dbReference type="OrthoDB" id="9789704at2"/>
<evidence type="ECO:0000256" key="5">
    <source>
        <dbReference type="ARBA" id="ARBA00022692"/>
    </source>
</evidence>
<feature type="transmembrane region" description="Helical" evidence="12">
    <location>
        <begin position="6"/>
        <end position="27"/>
    </location>
</feature>
<evidence type="ECO:0000256" key="7">
    <source>
        <dbReference type="ARBA" id="ARBA00023053"/>
    </source>
</evidence>
<keyword evidence="6 12" id="KW-1133">Transmembrane helix</keyword>
<proteinExistence type="inferred from homology"/>
<keyword evidence="7" id="KW-0915">Sodium</keyword>
<protein>
    <submittedName>
        <fullName evidence="13">Sodium:solute symporter</fullName>
    </submittedName>
</protein>
<feature type="transmembrane region" description="Helical" evidence="12">
    <location>
        <begin position="283"/>
        <end position="308"/>
    </location>
</feature>
<evidence type="ECO:0000256" key="6">
    <source>
        <dbReference type="ARBA" id="ARBA00022989"/>
    </source>
</evidence>
<evidence type="ECO:0000256" key="2">
    <source>
        <dbReference type="ARBA" id="ARBA00006434"/>
    </source>
</evidence>
<comment type="caution">
    <text evidence="13">The sequence shown here is derived from an EMBL/GenBank/DDBJ whole genome shotgun (WGS) entry which is preliminary data.</text>
</comment>
<dbReference type="Proteomes" id="UP000239504">
    <property type="component" value="Unassembled WGS sequence"/>
</dbReference>
<dbReference type="InterPro" id="IPR038377">
    <property type="entry name" value="Na/Glc_symporter_sf"/>
</dbReference>
<keyword evidence="9 12" id="KW-0472">Membrane</keyword>
<evidence type="ECO:0000256" key="1">
    <source>
        <dbReference type="ARBA" id="ARBA00004651"/>
    </source>
</evidence>
<dbReference type="Gene3D" id="1.20.1730.10">
    <property type="entry name" value="Sodium/glucose cotransporter"/>
    <property type="match status" value="1"/>
</dbReference>
<keyword evidence="4" id="KW-1003">Cell membrane</keyword>
<dbReference type="Pfam" id="PF00474">
    <property type="entry name" value="SSF"/>
    <property type="match status" value="1"/>
</dbReference>
<feature type="transmembrane region" description="Helical" evidence="12">
    <location>
        <begin position="427"/>
        <end position="452"/>
    </location>
</feature>
<feature type="transmembrane region" description="Helical" evidence="12">
    <location>
        <begin position="349"/>
        <end position="374"/>
    </location>
</feature>
<dbReference type="AlphaFoldDB" id="A0A2S7K9X9"/>
<evidence type="ECO:0000313" key="14">
    <source>
        <dbReference type="Proteomes" id="UP000239504"/>
    </source>
</evidence>
<evidence type="ECO:0000256" key="12">
    <source>
        <dbReference type="SAM" id="Phobius"/>
    </source>
</evidence>
<keyword evidence="8" id="KW-0406">Ion transport</keyword>
<keyword evidence="14" id="KW-1185">Reference proteome</keyword>
<dbReference type="InterPro" id="IPR001734">
    <property type="entry name" value="Na/solute_symporter"/>
</dbReference>
<comment type="subcellular location">
    <subcellularLocation>
        <location evidence="1">Cell membrane</location>
        <topology evidence="1">Multi-pass membrane protein</topology>
    </subcellularLocation>
</comment>
<dbReference type="GO" id="GO:0015293">
    <property type="term" value="F:symporter activity"/>
    <property type="evidence" value="ECO:0007669"/>
    <property type="project" value="TreeGrafter"/>
</dbReference>
<evidence type="ECO:0000256" key="11">
    <source>
        <dbReference type="RuleBase" id="RU362091"/>
    </source>
</evidence>
<feature type="transmembrane region" description="Helical" evidence="12">
    <location>
        <begin position="159"/>
        <end position="179"/>
    </location>
</feature>
<sequence>MQSPLSLIDWIIIGIYIMLALGGGVVLSRRKTSNMEDYFLGGRQMSLWAVMLSVLATTQSAATFLGGPDYGYRGDFTYLASYIGAIMAALFVAHFLMTRFYSLNVTTVYELLALRYGVGAKRAAGAMYLIGRVFANGARLYLAAVAVSMMLFFDVAPGSVFFGIFLIVSIGVAMTLSGGIRSVIWSDLGQFLVYFFAAVLALASLWGQLNMSPSEVAAALAAAPTEQSKLTILDFRMDLGEPFTVWAIITGVFLLYLGNYGLDQDTTQRLLTCRNVKESRRALVWSSLAAAPIVFVFILIGQLLYLFYNRPELTGLGQDGNFIDQFDGEKITVFMSYILSEMPSGVRGLVTAGVLAAAISTITSGLNAMSSVLVSDFYKPWKEGRSKQTPSAAHYVIAGRFGMAIFAVLLAFMAVLCFYWQRYTNMALLEFALSVMTFAYAGLIGVYFVAVFSRRGSALSIYFALLSGFVVILIQQSYVVDSLGFPESFKMLAFPWQLIIGVAASAFICALGKQAQEKVRVA</sequence>
<evidence type="ECO:0000256" key="3">
    <source>
        <dbReference type="ARBA" id="ARBA00022448"/>
    </source>
</evidence>
<feature type="transmembrane region" description="Helical" evidence="12">
    <location>
        <begin position="243"/>
        <end position="262"/>
    </location>
</feature>
<gene>
    <name evidence="13" type="ORF">CW354_00025</name>
</gene>
<dbReference type="PROSITE" id="PS50283">
    <property type="entry name" value="NA_SOLUT_SYMP_3"/>
    <property type="match status" value="1"/>
</dbReference>
<dbReference type="GO" id="GO:0005886">
    <property type="term" value="C:plasma membrane"/>
    <property type="evidence" value="ECO:0007669"/>
    <property type="project" value="UniProtKB-SubCell"/>
</dbReference>
<organism evidence="13 14">
    <name type="scientific">Hyphococcus luteus</name>
    <dbReference type="NCBI Taxonomy" id="2058213"/>
    <lineage>
        <taxon>Bacteria</taxon>
        <taxon>Pseudomonadati</taxon>
        <taxon>Pseudomonadota</taxon>
        <taxon>Alphaproteobacteria</taxon>
        <taxon>Parvularculales</taxon>
        <taxon>Parvularculaceae</taxon>
        <taxon>Hyphococcus</taxon>
    </lineage>
</organism>
<dbReference type="PANTHER" id="PTHR42985">
    <property type="entry name" value="SODIUM-COUPLED MONOCARBOXYLATE TRANSPORTER"/>
    <property type="match status" value="1"/>
</dbReference>
<dbReference type="CDD" id="cd11493">
    <property type="entry name" value="SLC5sbd_NIS-like_u1"/>
    <property type="match status" value="1"/>
</dbReference>
<keyword evidence="3" id="KW-0813">Transport</keyword>
<name>A0A2S7K9X9_9PROT</name>